<organism evidence="1 2">
    <name type="scientific">Tistrella mobilis</name>
    <dbReference type="NCBI Taxonomy" id="171437"/>
    <lineage>
        <taxon>Bacteria</taxon>
        <taxon>Pseudomonadati</taxon>
        <taxon>Pseudomonadota</taxon>
        <taxon>Alphaproteobacteria</taxon>
        <taxon>Geminicoccales</taxon>
        <taxon>Geminicoccaceae</taxon>
        <taxon>Tistrella</taxon>
    </lineage>
</organism>
<dbReference type="Proteomes" id="UP000257706">
    <property type="component" value="Unassembled WGS sequence"/>
</dbReference>
<evidence type="ECO:0000313" key="2">
    <source>
        <dbReference type="Proteomes" id="UP000257706"/>
    </source>
</evidence>
<name>A0A3B9IR72_9PROT</name>
<dbReference type="EMBL" id="DMAI01000382">
    <property type="protein sequence ID" value="HAE50362.1"/>
    <property type="molecule type" value="Genomic_DNA"/>
</dbReference>
<reference evidence="1 2" key="1">
    <citation type="journal article" date="2018" name="Nat. Biotechnol.">
        <title>A standardized bacterial taxonomy based on genome phylogeny substantially revises the tree of life.</title>
        <authorList>
            <person name="Parks D.H."/>
            <person name="Chuvochina M."/>
            <person name="Waite D.W."/>
            <person name="Rinke C."/>
            <person name="Skarshewski A."/>
            <person name="Chaumeil P.A."/>
            <person name="Hugenholtz P."/>
        </authorList>
    </citation>
    <scope>NUCLEOTIDE SEQUENCE [LARGE SCALE GENOMIC DNA]</scope>
    <source>
        <strain evidence="1">UBA8739</strain>
    </source>
</reference>
<comment type="caution">
    <text evidence="1">The sequence shown here is derived from an EMBL/GenBank/DDBJ whole genome shotgun (WGS) entry which is preliminary data.</text>
</comment>
<accession>A0A3B9IR72</accession>
<proteinExistence type="predicted"/>
<evidence type="ECO:0000313" key="1">
    <source>
        <dbReference type="EMBL" id="HAE50362.1"/>
    </source>
</evidence>
<gene>
    <name evidence="1" type="ORF">DCK97_23400</name>
</gene>
<sequence length="338" mass="38334">MLNGDDLLASGTARLGVKLPALVASCGLWAHPRVFQECRKLDPNGAWFPNTRRARKDEKRGEVVNGITLDDNSKANQAIKKAVFGSGVMPKRYGACHIWPKSCYDPRYHTCIANLVLLPVALASLTDHDPEVIACLKCRSFELYGWHPDDMPPPERPPGYPDGWLDPSFVSSKMWKDVPVAKWPLVGMSCAHGEQSIDDHFITGVLRSIIENFDSHYERVSRRKFREINGDHKIVALGARKNETGSYIFDVYESQIDFCGHSPSLFIFCFYESKYLWILRNPSDCMLLKNLRSYRNSRNGNIYRRLTFRENLNGSLSTGNVSLDAIFYRGTQGVPYSF</sequence>
<protein>
    <submittedName>
        <fullName evidence="1">Uncharacterized protein</fullName>
    </submittedName>
</protein>
<dbReference type="AlphaFoldDB" id="A0A3B9IR72"/>